<dbReference type="EMBL" id="CP007035">
    <property type="protein sequence ID" value="AHF16555.1"/>
    <property type="molecule type" value="Genomic_DNA"/>
</dbReference>
<evidence type="ECO:0000256" key="7">
    <source>
        <dbReference type="ARBA" id="ARBA00022692"/>
    </source>
</evidence>
<dbReference type="AlphaFoldDB" id="W0F0H6"/>
<evidence type="ECO:0000256" key="2">
    <source>
        <dbReference type="ARBA" id="ARBA00004651"/>
    </source>
</evidence>
<dbReference type="GO" id="GO:0005886">
    <property type="term" value="C:plasma membrane"/>
    <property type="evidence" value="ECO:0007669"/>
    <property type="project" value="UniProtKB-SubCell"/>
</dbReference>
<feature type="transmembrane region" description="Helical" evidence="10">
    <location>
        <begin position="110"/>
        <end position="131"/>
    </location>
</feature>
<proteinExistence type="inferred from homology"/>
<feature type="transmembrane region" description="Helical" evidence="10">
    <location>
        <begin position="68"/>
        <end position="85"/>
    </location>
</feature>
<dbReference type="NCBIfam" id="TIGR01528">
    <property type="entry name" value="NMN_trans_PnuC"/>
    <property type="match status" value="1"/>
</dbReference>
<sequence length="227" mass="26381">MATIFDIHKEFFKLLGYSMSYIEFFGVLTGLAATWLSAKARISSWPMGIVNVTLSFILYYQVQLYPDMLLQVFFFITNVVGWWRWSHPREGEADTKKELKVSYMNRRDRILTVSATLAGTLLLGNFAARLHEWLPGLFSAPSAYPFVDSFIMVLSILATFYMIQKKIECWVIWLLVDLVAAVLYYVKGIKFYSLEYFIFSGIVAFGLLHWIKEYRSYRSPFSIQQGD</sequence>
<comment type="subcellular location">
    <subcellularLocation>
        <location evidence="2">Cell membrane</location>
        <topology evidence="2">Multi-pass membrane protein</topology>
    </subcellularLocation>
</comment>
<evidence type="ECO:0000256" key="1">
    <source>
        <dbReference type="ARBA" id="ARBA00002672"/>
    </source>
</evidence>
<evidence type="ECO:0000256" key="4">
    <source>
        <dbReference type="ARBA" id="ARBA00017522"/>
    </source>
</evidence>
<dbReference type="InterPro" id="IPR006419">
    <property type="entry name" value="NMN_transpt_PnuC"/>
</dbReference>
<evidence type="ECO:0000313" key="11">
    <source>
        <dbReference type="EMBL" id="AHF16555.1"/>
    </source>
</evidence>
<dbReference type="Pfam" id="PF04973">
    <property type="entry name" value="NMN_transporter"/>
    <property type="match status" value="1"/>
</dbReference>
<dbReference type="PANTHER" id="PTHR36122">
    <property type="entry name" value="NICOTINAMIDE RIBOSIDE TRANSPORTER PNUC"/>
    <property type="match status" value="1"/>
</dbReference>
<gene>
    <name evidence="11" type="ORF">NIASO_18035</name>
</gene>
<keyword evidence="5" id="KW-0813">Transport</keyword>
<evidence type="ECO:0000256" key="10">
    <source>
        <dbReference type="SAM" id="Phobius"/>
    </source>
</evidence>
<dbReference type="Proteomes" id="UP000003586">
    <property type="component" value="Chromosome"/>
</dbReference>
<feature type="transmembrane region" description="Helical" evidence="10">
    <location>
        <begin position="20"/>
        <end position="38"/>
    </location>
</feature>
<organism evidence="11 12">
    <name type="scientific">Niabella soli DSM 19437</name>
    <dbReference type="NCBI Taxonomy" id="929713"/>
    <lineage>
        <taxon>Bacteria</taxon>
        <taxon>Pseudomonadati</taxon>
        <taxon>Bacteroidota</taxon>
        <taxon>Chitinophagia</taxon>
        <taxon>Chitinophagales</taxon>
        <taxon>Chitinophagaceae</taxon>
        <taxon>Niabella</taxon>
    </lineage>
</organism>
<feature type="transmembrane region" description="Helical" evidence="10">
    <location>
        <begin position="192"/>
        <end position="211"/>
    </location>
</feature>
<feature type="transmembrane region" description="Helical" evidence="10">
    <location>
        <begin position="170"/>
        <end position="186"/>
    </location>
</feature>
<feature type="transmembrane region" description="Helical" evidence="10">
    <location>
        <begin position="45"/>
        <end position="62"/>
    </location>
</feature>
<evidence type="ECO:0000256" key="6">
    <source>
        <dbReference type="ARBA" id="ARBA00022475"/>
    </source>
</evidence>
<evidence type="ECO:0000256" key="3">
    <source>
        <dbReference type="ARBA" id="ARBA00006669"/>
    </source>
</evidence>
<evidence type="ECO:0000256" key="5">
    <source>
        <dbReference type="ARBA" id="ARBA00022448"/>
    </source>
</evidence>
<accession>W0F0H6</accession>
<comment type="similarity">
    <text evidence="3">Belongs to the nicotinamide ribonucleoside (NR) uptake permease (TC 4.B.1) family.</text>
</comment>
<dbReference type="PANTHER" id="PTHR36122:SF2">
    <property type="entry name" value="NICOTINAMIDE RIBOSIDE TRANSPORTER PNUC"/>
    <property type="match status" value="1"/>
</dbReference>
<evidence type="ECO:0000313" key="12">
    <source>
        <dbReference type="Proteomes" id="UP000003586"/>
    </source>
</evidence>
<name>W0F0H6_9BACT</name>
<comment type="function">
    <text evidence="1">Required for nicotinamide riboside transport across the inner membrane.</text>
</comment>
<dbReference type="KEGG" id="nso:NIASO_18035"/>
<reference evidence="11 12" key="1">
    <citation type="submission" date="2013-12" db="EMBL/GenBank/DDBJ databases">
        <authorList>
            <consortium name="DOE Joint Genome Institute"/>
            <person name="Eisen J."/>
            <person name="Huntemann M."/>
            <person name="Han J."/>
            <person name="Chen A."/>
            <person name="Kyrpides N."/>
            <person name="Mavromatis K."/>
            <person name="Markowitz V."/>
            <person name="Palaniappan K."/>
            <person name="Ivanova N."/>
            <person name="Schaumberg A."/>
            <person name="Pati A."/>
            <person name="Liolios K."/>
            <person name="Nordberg H.P."/>
            <person name="Cantor M.N."/>
            <person name="Hua S.X."/>
            <person name="Woyke T."/>
        </authorList>
    </citation>
    <scope>NUCLEOTIDE SEQUENCE [LARGE SCALE GENOMIC DNA]</scope>
    <source>
        <strain evidence="12">DSM 19437</strain>
    </source>
</reference>
<evidence type="ECO:0000256" key="9">
    <source>
        <dbReference type="ARBA" id="ARBA00023136"/>
    </source>
</evidence>
<keyword evidence="6" id="KW-1003">Cell membrane</keyword>
<keyword evidence="8 10" id="KW-1133">Transmembrane helix</keyword>
<feature type="transmembrane region" description="Helical" evidence="10">
    <location>
        <begin position="143"/>
        <end position="163"/>
    </location>
</feature>
<protein>
    <recommendedName>
        <fullName evidence="4">Nicotinamide riboside transporter PnuC</fullName>
    </recommendedName>
</protein>
<dbReference type="GO" id="GO:0034257">
    <property type="term" value="F:nicotinamide riboside transmembrane transporter activity"/>
    <property type="evidence" value="ECO:0007669"/>
    <property type="project" value="InterPro"/>
</dbReference>
<dbReference type="STRING" id="929713.NIASO_18035"/>
<keyword evidence="9 10" id="KW-0472">Membrane</keyword>
<evidence type="ECO:0000256" key="8">
    <source>
        <dbReference type="ARBA" id="ARBA00022989"/>
    </source>
</evidence>
<dbReference type="HOGENOM" id="CLU_076589_2_0_10"/>
<dbReference type="eggNOG" id="COG3201">
    <property type="taxonomic scope" value="Bacteria"/>
</dbReference>
<keyword evidence="7 10" id="KW-0812">Transmembrane</keyword>
<keyword evidence="12" id="KW-1185">Reference proteome</keyword>